<dbReference type="Proteomes" id="UP000030125">
    <property type="component" value="Unassembled WGS sequence"/>
</dbReference>
<keyword evidence="11" id="KW-1185">Reference proteome</keyword>
<evidence type="ECO:0000259" key="9">
    <source>
        <dbReference type="Pfam" id="PF12704"/>
    </source>
</evidence>
<dbReference type="InterPro" id="IPR050250">
    <property type="entry name" value="Macrolide_Exporter_MacB"/>
</dbReference>
<evidence type="ECO:0000256" key="1">
    <source>
        <dbReference type="ARBA" id="ARBA00004651"/>
    </source>
</evidence>
<comment type="subcellular location">
    <subcellularLocation>
        <location evidence="1">Cell membrane</location>
        <topology evidence="1">Multi-pass membrane protein</topology>
    </subcellularLocation>
</comment>
<sequence>MIRHTLRQIWTLRRRNAWIFAEMLIIFILSSILFDYFFTLVHNRLLPDGFDDSDTYMVTTIDLNRAMNGEGQEEHDAVVTKMRAFPGILHVMETSDFALSPHVGSYNGGMISRDSTDVEEHHLQFKRVDNKEYFDIFITPSVITGKPAHLDLSDNRQCILTEGIAKKLFGDEYPIGKTVFFRRYYRVVDIVRDQKRMPYIEPSEVIFIPATIPQPKIPLVSIRVGDNFDIERFKVEVTPSIQTPKEIHDAMALSFGSLTEERIRMGIMVFMLCNVALSVIGTFWFRNQKRRSEIGLRMALGSSRRKVQAQFIIEALLILCLAAIPALLINIGICQADIVQNDLLGEESIHYITGNKWWRFIIANALTLILLGAITALSAWIPAHKAAALNPVDALRNE</sequence>
<dbReference type="Pfam" id="PF02687">
    <property type="entry name" value="FtsX"/>
    <property type="match status" value="1"/>
</dbReference>
<keyword evidence="3 7" id="KW-0812">Transmembrane</keyword>
<keyword evidence="4 7" id="KW-1133">Transmembrane helix</keyword>
<evidence type="ECO:0000256" key="7">
    <source>
        <dbReference type="SAM" id="Phobius"/>
    </source>
</evidence>
<dbReference type="Pfam" id="PF12704">
    <property type="entry name" value="MacB_PCD"/>
    <property type="match status" value="1"/>
</dbReference>
<evidence type="ECO:0000313" key="10">
    <source>
        <dbReference type="EMBL" id="KGN78807.1"/>
    </source>
</evidence>
<accession>A0A0A2EMA8</accession>
<evidence type="ECO:0000259" key="8">
    <source>
        <dbReference type="Pfam" id="PF02687"/>
    </source>
</evidence>
<dbReference type="OrthoDB" id="1097311at2"/>
<organism evidence="10 11">
    <name type="scientific">Porphyromonas cangingivalis</name>
    <dbReference type="NCBI Taxonomy" id="36874"/>
    <lineage>
        <taxon>Bacteria</taxon>
        <taxon>Pseudomonadati</taxon>
        <taxon>Bacteroidota</taxon>
        <taxon>Bacteroidia</taxon>
        <taxon>Bacteroidales</taxon>
        <taxon>Porphyromonadaceae</taxon>
        <taxon>Porphyromonas</taxon>
    </lineage>
</organism>
<dbReference type="EMBL" id="JQJD01000057">
    <property type="protein sequence ID" value="KGN78807.1"/>
    <property type="molecule type" value="Genomic_DNA"/>
</dbReference>
<evidence type="ECO:0000256" key="6">
    <source>
        <dbReference type="ARBA" id="ARBA00038076"/>
    </source>
</evidence>
<comment type="similarity">
    <text evidence="6">Belongs to the ABC-4 integral membrane protein family.</text>
</comment>
<keyword evidence="5 7" id="KW-0472">Membrane</keyword>
<feature type="transmembrane region" description="Helical" evidence="7">
    <location>
        <begin position="265"/>
        <end position="286"/>
    </location>
</feature>
<feature type="transmembrane region" description="Helical" evidence="7">
    <location>
        <begin position="20"/>
        <end position="38"/>
    </location>
</feature>
<dbReference type="eggNOG" id="COG0577">
    <property type="taxonomic scope" value="Bacteria"/>
</dbReference>
<dbReference type="STRING" id="36874.HQ34_02750"/>
<comment type="caution">
    <text evidence="10">The sequence shown here is derived from an EMBL/GenBank/DDBJ whole genome shotgun (WGS) entry which is preliminary data.</text>
</comment>
<evidence type="ECO:0000313" key="11">
    <source>
        <dbReference type="Proteomes" id="UP000030125"/>
    </source>
</evidence>
<evidence type="ECO:0008006" key="12">
    <source>
        <dbReference type="Google" id="ProtNLM"/>
    </source>
</evidence>
<gene>
    <name evidence="10" type="ORF">HQ35_09190</name>
</gene>
<dbReference type="PANTHER" id="PTHR30572:SF4">
    <property type="entry name" value="ABC TRANSPORTER PERMEASE YTRF"/>
    <property type="match status" value="1"/>
</dbReference>
<feature type="domain" description="ABC3 transporter permease C-terminal" evidence="8">
    <location>
        <begin position="267"/>
        <end position="385"/>
    </location>
</feature>
<dbReference type="GO" id="GO:0022857">
    <property type="term" value="F:transmembrane transporter activity"/>
    <property type="evidence" value="ECO:0007669"/>
    <property type="project" value="TreeGrafter"/>
</dbReference>
<dbReference type="GO" id="GO:0005886">
    <property type="term" value="C:plasma membrane"/>
    <property type="evidence" value="ECO:0007669"/>
    <property type="project" value="UniProtKB-SubCell"/>
</dbReference>
<evidence type="ECO:0000256" key="5">
    <source>
        <dbReference type="ARBA" id="ARBA00023136"/>
    </source>
</evidence>
<reference evidence="10 11" key="1">
    <citation type="submission" date="2014-08" db="EMBL/GenBank/DDBJ databases">
        <title>Porphyromonas cangingivalis strain:COT-109_OH1386 Genome sequencing.</title>
        <authorList>
            <person name="Wallis C."/>
            <person name="Deusch O."/>
            <person name="O'Flynn C."/>
            <person name="Davis I."/>
            <person name="Jospin G."/>
            <person name="Darling A.E."/>
            <person name="Coil D.A."/>
            <person name="Alexiev A."/>
            <person name="Horsfall A."/>
            <person name="Kirkwood N."/>
            <person name="Harris S."/>
            <person name="Eisen J.A."/>
        </authorList>
    </citation>
    <scope>NUCLEOTIDE SEQUENCE [LARGE SCALE GENOMIC DNA]</scope>
    <source>
        <strain evidence="11">COT-109 OH1386</strain>
    </source>
</reference>
<dbReference type="RefSeq" id="WP_036852660.1">
    <property type="nucleotide sequence ID" value="NZ_CALTZT010000022.1"/>
</dbReference>
<feature type="transmembrane region" description="Helical" evidence="7">
    <location>
        <begin position="307"/>
        <end position="333"/>
    </location>
</feature>
<dbReference type="AlphaFoldDB" id="A0A0A2EMA8"/>
<keyword evidence="2" id="KW-1003">Cell membrane</keyword>
<feature type="transmembrane region" description="Helical" evidence="7">
    <location>
        <begin position="357"/>
        <end position="381"/>
    </location>
</feature>
<feature type="domain" description="MacB-like periplasmic core" evidence="9">
    <location>
        <begin position="48"/>
        <end position="237"/>
    </location>
</feature>
<evidence type="ECO:0000256" key="2">
    <source>
        <dbReference type="ARBA" id="ARBA00022475"/>
    </source>
</evidence>
<evidence type="ECO:0000256" key="3">
    <source>
        <dbReference type="ARBA" id="ARBA00022692"/>
    </source>
</evidence>
<dbReference type="PANTHER" id="PTHR30572">
    <property type="entry name" value="MEMBRANE COMPONENT OF TRANSPORTER-RELATED"/>
    <property type="match status" value="1"/>
</dbReference>
<dbReference type="InterPro" id="IPR025857">
    <property type="entry name" value="MacB_PCD"/>
</dbReference>
<name>A0A0A2EMA8_PORCN</name>
<evidence type="ECO:0000256" key="4">
    <source>
        <dbReference type="ARBA" id="ARBA00022989"/>
    </source>
</evidence>
<dbReference type="InterPro" id="IPR003838">
    <property type="entry name" value="ABC3_permease_C"/>
</dbReference>
<proteinExistence type="inferred from homology"/>
<protein>
    <recommendedName>
        <fullName evidence="12">ABC transport system permease protein</fullName>
    </recommendedName>
</protein>